<protein>
    <submittedName>
        <fullName evidence="6">Succinate-semialdehyde dehydrogenase (NADP(+))</fullName>
    </submittedName>
</protein>
<dbReference type="EMBL" id="PXYT01000045">
    <property type="protein sequence ID" value="PSR25993.1"/>
    <property type="molecule type" value="Genomic_DNA"/>
</dbReference>
<dbReference type="InterPro" id="IPR016162">
    <property type="entry name" value="Ald_DH_N"/>
</dbReference>
<dbReference type="PANTHER" id="PTHR43353:SF5">
    <property type="entry name" value="SUCCINATE-SEMIALDEHYDE DEHYDROGENASE, MITOCHONDRIAL"/>
    <property type="match status" value="1"/>
</dbReference>
<dbReference type="InterPro" id="IPR016160">
    <property type="entry name" value="Ald_DH_CS_CYS"/>
</dbReference>
<dbReference type="FunFam" id="3.40.309.10:FF:000004">
    <property type="entry name" value="Succinate-semialdehyde dehydrogenase I"/>
    <property type="match status" value="1"/>
</dbReference>
<dbReference type="Gene3D" id="3.40.605.10">
    <property type="entry name" value="Aldehyde Dehydrogenase, Chain A, domain 1"/>
    <property type="match status" value="1"/>
</dbReference>
<dbReference type="FunFam" id="3.40.605.10:FF:000007">
    <property type="entry name" value="NAD/NADP-dependent betaine aldehyde dehydrogenase"/>
    <property type="match status" value="1"/>
</dbReference>
<dbReference type="CDD" id="cd07103">
    <property type="entry name" value="ALDH_F5_SSADH_GabD"/>
    <property type="match status" value="1"/>
</dbReference>
<organism evidence="6 7">
    <name type="scientific">Sulfobacillus benefaciens</name>
    <dbReference type="NCBI Taxonomy" id="453960"/>
    <lineage>
        <taxon>Bacteria</taxon>
        <taxon>Bacillati</taxon>
        <taxon>Bacillota</taxon>
        <taxon>Clostridia</taxon>
        <taxon>Eubacteriales</taxon>
        <taxon>Clostridiales Family XVII. Incertae Sedis</taxon>
        <taxon>Sulfobacillus</taxon>
    </lineage>
</organism>
<dbReference type="PANTHER" id="PTHR43353">
    <property type="entry name" value="SUCCINATE-SEMIALDEHYDE DEHYDROGENASE, MITOCHONDRIAL"/>
    <property type="match status" value="1"/>
</dbReference>
<accession>A0A2T2WUU2</accession>
<evidence type="ECO:0000313" key="7">
    <source>
        <dbReference type="Proteomes" id="UP000242699"/>
    </source>
</evidence>
<dbReference type="InterPro" id="IPR015590">
    <property type="entry name" value="Aldehyde_DH_dom"/>
</dbReference>
<dbReference type="InterPro" id="IPR016161">
    <property type="entry name" value="Ald_DH/histidinol_DH"/>
</dbReference>
<dbReference type="Proteomes" id="UP000242699">
    <property type="component" value="Unassembled WGS sequence"/>
</dbReference>
<proteinExistence type="inferred from homology"/>
<feature type="domain" description="Aldehyde dehydrogenase" evidence="5">
    <location>
        <begin position="16"/>
        <end position="470"/>
    </location>
</feature>
<evidence type="ECO:0000256" key="2">
    <source>
        <dbReference type="ARBA" id="ARBA00023002"/>
    </source>
</evidence>
<dbReference type="SUPFAM" id="SSF53720">
    <property type="entry name" value="ALDH-like"/>
    <property type="match status" value="1"/>
</dbReference>
<dbReference type="InterPro" id="IPR050740">
    <property type="entry name" value="Aldehyde_DH_Superfamily"/>
</dbReference>
<dbReference type="GO" id="GO:0004777">
    <property type="term" value="F:succinate-semialdehyde dehydrogenase (NAD+) activity"/>
    <property type="evidence" value="ECO:0007669"/>
    <property type="project" value="TreeGrafter"/>
</dbReference>
<evidence type="ECO:0000259" key="5">
    <source>
        <dbReference type="Pfam" id="PF00171"/>
    </source>
</evidence>
<keyword evidence="2 4" id="KW-0560">Oxidoreductase</keyword>
<dbReference type="Gene3D" id="3.40.309.10">
    <property type="entry name" value="Aldehyde Dehydrogenase, Chain A, domain 2"/>
    <property type="match status" value="1"/>
</dbReference>
<evidence type="ECO:0000256" key="4">
    <source>
        <dbReference type="RuleBase" id="RU003345"/>
    </source>
</evidence>
<dbReference type="AlphaFoldDB" id="A0A2T2WUU2"/>
<name>A0A2T2WUU2_9FIRM</name>
<dbReference type="InterPro" id="IPR016163">
    <property type="entry name" value="Ald_DH_C"/>
</dbReference>
<reference evidence="6 7" key="1">
    <citation type="journal article" date="2014" name="BMC Genomics">
        <title>Comparison of environmental and isolate Sulfobacillus genomes reveals diverse carbon, sulfur, nitrogen, and hydrogen metabolisms.</title>
        <authorList>
            <person name="Justice N.B."/>
            <person name="Norman A."/>
            <person name="Brown C.T."/>
            <person name="Singh A."/>
            <person name="Thomas B.C."/>
            <person name="Banfield J.F."/>
        </authorList>
    </citation>
    <scope>NUCLEOTIDE SEQUENCE [LARGE SCALE GENOMIC DNA]</scope>
    <source>
        <strain evidence="6">AMDSBA1</strain>
    </source>
</reference>
<sequence length="474" mass="51606">MEAQLYYGGSWHPGVHGRQFAIEDPATNELIGHAVSADVNDLSLIIAAASLAFKEWSRTEVQERAHILQAIYRTIMEHQEELARLLTREEGKSLSESRSEIAYGARFFEFYAAQIFQAYGKTLSPPVNSRAGWTTKVPIGVAALITPWNYPFAMICRKMAPALAAGCTIIVKPAEQTPLIAWQFFSLLHALSLPPGVVNLITGDPEVIGPALVRDERVRKVSFTGSTAVGRRIMHNAADNITALSLELGGNAPFIVFDDADIEDAVRGIMACKFRNAGQICVAANRIYVQRPIAAKLTRQLVSAVTALRVGNGLEPDTQVGPLINQEALDKVSEHLHDAEEKGAQIVAGGSKRAGPGYFFWPTIVTQVNEMMKLAREETFGPVAPLSIFDSEEDAFQAANDTPYGLSAYVYTRNLGRAMRSSQSLEFGLIGINDPVPSRVEAPIGGWKASGLGREGGAEGLDEFLETKYVSVRF</sequence>
<feature type="active site" evidence="3">
    <location>
        <position position="247"/>
    </location>
</feature>
<dbReference type="PROSITE" id="PS00070">
    <property type="entry name" value="ALDEHYDE_DEHYDR_CYS"/>
    <property type="match status" value="1"/>
</dbReference>
<comment type="caution">
    <text evidence="6">The sequence shown here is derived from an EMBL/GenBank/DDBJ whole genome shotgun (WGS) entry which is preliminary data.</text>
</comment>
<dbReference type="GO" id="GO:0009450">
    <property type="term" value="P:gamma-aminobutyric acid catabolic process"/>
    <property type="evidence" value="ECO:0007669"/>
    <property type="project" value="TreeGrafter"/>
</dbReference>
<evidence type="ECO:0000313" key="6">
    <source>
        <dbReference type="EMBL" id="PSR25993.1"/>
    </source>
</evidence>
<gene>
    <name evidence="6" type="ORF">C7B43_15385</name>
</gene>
<dbReference type="InterPro" id="IPR029510">
    <property type="entry name" value="Ald_DH_CS_GLU"/>
</dbReference>
<dbReference type="Pfam" id="PF00171">
    <property type="entry name" value="Aldedh"/>
    <property type="match status" value="1"/>
</dbReference>
<evidence type="ECO:0000256" key="3">
    <source>
        <dbReference type="PROSITE-ProRule" id="PRU10007"/>
    </source>
</evidence>
<evidence type="ECO:0000256" key="1">
    <source>
        <dbReference type="ARBA" id="ARBA00009986"/>
    </source>
</evidence>
<dbReference type="PROSITE" id="PS00687">
    <property type="entry name" value="ALDEHYDE_DEHYDR_GLU"/>
    <property type="match status" value="1"/>
</dbReference>
<comment type="similarity">
    <text evidence="1 4">Belongs to the aldehyde dehydrogenase family.</text>
</comment>